<evidence type="ECO:0000313" key="6">
    <source>
        <dbReference type="Proteomes" id="UP001241537"/>
    </source>
</evidence>
<dbReference type="InterPro" id="IPR017911">
    <property type="entry name" value="MacB-like_ATP-bd"/>
</dbReference>
<dbReference type="AlphaFoldDB" id="A0AAE3V8B2"/>
<dbReference type="PANTHER" id="PTHR24220:SF86">
    <property type="entry name" value="ABC TRANSPORTER ABCH.1"/>
    <property type="match status" value="1"/>
</dbReference>
<keyword evidence="6" id="KW-1185">Reference proteome</keyword>
<protein>
    <submittedName>
        <fullName evidence="5">ABC transport system ATP-binding protein</fullName>
    </submittedName>
</protein>
<dbReference type="InterPro" id="IPR015854">
    <property type="entry name" value="ABC_transpr_LolD-like"/>
</dbReference>
<dbReference type="InterPro" id="IPR003439">
    <property type="entry name" value="ABC_transporter-like_ATP-bd"/>
</dbReference>
<gene>
    <name evidence="5" type="ORF">J2S20_000240</name>
</gene>
<reference evidence="5" key="1">
    <citation type="submission" date="2023-07" db="EMBL/GenBank/DDBJ databases">
        <title>Genomic Encyclopedia of Type Strains, Phase IV (KMG-IV): sequencing the most valuable type-strain genomes for metagenomic binning, comparative biology and taxonomic classification.</title>
        <authorList>
            <person name="Goeker M."/>
        </authorList>
    </citation>
    <scope>NUCLEOTIDE SEQUENCE</scope>
    <source>
        <strain evidence="5">DSM 19659</strain>
    </source>
</reference>
<evidence type="ECO:0000259" key="4">
    <source>
        <dbReference type="PROSITE" id="PS50893"/>
    </source>
</evidence>
<keyword evidence="3 5" id="KW-0067">ATP-binding</keyword>
<keyword evidence="1" id="KW-0813">Transport</keyword>
<dbReference type="GO" id="GO:0098796">
    <property type="term" value="C:membrane protein complex"/>
    <property type="evidence" value="ECO:0007669"/>
    <property type="project" value="UniProtKB-ARBA"/>
</dbReference>
<dbReference type="GO" id="GO:0016887">
    <property type="term" value="F:ATP hydrolysis activity"/>
    <property type="evidence" value="ECO:0007669"/>
    <property type="project" value="InterPro"/>
</dbReference>
<dbReference type="PROSITE" id="PS50893">
    <property type="entry name" value="ABC_TRANSPORTER_2"/>
    <property type="match status" value="1"/>
</dbReference>
<dbReference type="Gene3D" id="3.40.50.300">
    <property type="entry name" value="P-loop containing nucleotide triphosphate hydrolases"/>
    <property type="match status" value="1"/>
</dbReference>
<organism evidence="5 6">
    <name type="scientific">Moryella indoligenes</name>
    <dbReference type="NCBI Taxonomy" id="371674"/>
    <lineage>
        <taxon>Bacteria</taxon>
        <taxon>Bacillati</taxon>
        <taxon>Bacillota</taxon>
        <taxon>Clostridia</taxon>
        <taxon>Lachnospirales</taxon>
        <taxon>Lachnospiraceae</taxon>
        <taxon>Moryella</taxon>
    </lineage>
</organism>
<dbReference type="EMBL" id="JAUSTO010000001">
    <property type="protein sequence ID" value="MDQ0151566.1"/>
    <property type="molecule type" value="Genomic_DNA"/>
</dbReference>
<dbReference type="GO" id="GO:0022857">
    <property type="term" value="F:transmembrane transporter activity"/>
    <property type="evidence" value="ECO:0007669"/>
    <property type="project" value="UniProtKB-ARBA"/>
</dbReference>
<dbReference type="PROSITE" id="PS00211">
    <property type="entry name" value="ABC_TRANSPORTER_1"/>
    <property type="match status" value="1"/>
</dbReference>
<dbReference type="GO" id="GO:0005524">
    <property type="term" value="F:ATP binding"/>
    <property type="evidence" value="ECO:0007669"/>
    <property type="project" value="UniProtKB-KW"/>
</dbReference>
<name>A0AAE3V8B2_9FIRM</name>
<evidence type="ECO:0000256" key="2">
    <source>
        <dbReference type="ARBA" id="ARBA00022741"/>
    </source>
</evidence>
<feature type="domain" description="ABC transporter" evidence="4">
    <location>
        <begin position="4"/>
        <end position="243"/>
    </location>
</feature>
<dbReference type="InterPro" id="IPR003593">
    <property type="entry name" value="AAA+_ATPase"/>
</dbReference>
<dbReference type="InterPro" id="IPR017871">
    <property type="entry name" value="ABC_transporter-like_CS"/>
</dbReference>
<evidence type="ECO:0000256" key="3">
    <source>
        <dbReference type="ARBA" id="ARBA00022840"/>
    </source>
</evidence>
<dbReference type="SMART" id="SM00382">
    <property type="entry name" value="AAA"/>
    <property type="match status" value="1"/>
</dbReference>
<dbReference type="Pfam" id="PF00005">
    <property type="entry name" value="ABC_tran"/>
    <property type="match status" value="1"/>
</dbReference>
<dbReference type="GO" id="GO:0005886">
    <property type="term" value="C:plasma membrane"/>
    <property type="evidence" value="ECO:0007669"/>
    <property type="project" value="TreeGrafter"/>
</dbReference>
<keyword evidence="2" id="KW-0547">Nucleotide-binding</keyword>
<dbReference type="PANTHER" id="PTHR24220">
    <property type="entry name" value="IMPORT ATP-BINDING PROTEIN"/>
    <property type="match status" value="1"/>
</dbReference>
<dbReference type="CDD" id="cd03255">
    <property type="entry name" value="ABC_MJ0796_LolCDE_FtsE"/>
    <property type="match status" value="1"/>
</dbReference>
<evidence type="ECO:0000313" key="5">
    <source>
        <dbReference type="EMBL" id="MDQ0151566.1"/>
    </source>
</evidence>
<dbReference type="FunFam" id="3.40.50.300:FF:000032">
    <property type="entry name" value="Export ABC transporter ATP-binding protein"/>
    <property type="match status" value="1"/>
</dbReference>
<sequence>MPLIELKNLVKIYDTGAFRVLGLNKVNLRIQRGEFVAIMGQSGSGKSTLMNILGCLDRPTLGHYYLDGEDVAEMPPEKLNLVRNKKIGFVFQSFNLISRMSALKNVEIPMIYAHEQSQGARRERAAMLLCKVGLGERVHHQPHELSGGQRQRVAIARALANEPPLILADEPTGNLDTASSVEIMELFAELHRAGATVVVVTHEENIAAYTRRILRFSDGKLVSDLENPHPTEVRDSSLFEGLYRRREVDDAG</sequence>
<accession>A0AAE3V8B2</accession>
<dbReference type="Proteomes" id="UP001241537">
    <property type="component" value="Unassembled WGS sequence"/>
</dbReference>
<evidence type="ECO:0000256" key="1">
    <source>
        <dbReference type="ARBA" id="ARBA00022448"/>
    </source>
</evidence>
<comment type="caution">
    <text evidence="5">The sequence shown here is derived from an EMBL/GenBank/DDBJ whole genome shotgun (WGS) entry which is preliminary data.</text>
</comment>
<proteinExistence type="predicted"/>
<dbReference type="InterPro" id="IPR027417">
    <property type="entry name" value="P-loop_NTPase"/>
</dbReference>
<dbReference type="SUPFAM" id="SSF52540">
    <property type="entry name" value="P-loop containing nucleoside triphosphate hydrolases"/>
    <property type="match status" value="1"/>
</dbReference>